<dbReference type="EMBL" id="CM042011">
    <property type="protein sequence ID" value="KAI3765423.1"/>
    <property type="molecule type" value="Genomic_DNA"/>
</dbReference>
<evidence type="ECO:0000313" key="1">
    <source>
        <dbReference type="EMBL" id="KAI3765423.1"/>
    </source>
</evidence>
<dbReference type="Proteomes" id="UP001055811">
    <property type="component" value="Linkage Group LG03"/>
</dbReference>
<organism evidence="1 2">
    <name type="scientific">Cichorium intybus</name>
    <name type="common">Chicory</name>
    <dbReference type="NCBI Taxonomy" id="13427"/>
    <lineage>
        <taxon>Eukaryota</taxon>
        <taxon>Viridiplantae</taxon>
        <taxon>Streptophyta</taxon>
        <taxon>Embryophyta</taxon>
        <taxon>Tracheophyta</taxon>
        <taxon>Spermatophyta</taxon>
        <taxon>Magnoliopsida</taxon>
        <taxon>eudicotyledons</taxon>
        <taxon>Gunneridae</taxon>
        <taxon>Pentapetalae</taxon>
        <taxon>asterids</taxon>
        <taxon>campanulids</taxon>
        <taxon>Asterales</taxon>
        <taxon>Asteraceae</taxon>
        <taxon>Cichorioideae</taxon>
        <taxon>Cichorieae</taxon>
        <taxon>Cichoriinae</taxon>
        <taxon>Cichorium</taxon>
    </lineage>
</organism>
<accession>A0ACB9F3S3</accession>
<keyword evidence="2" id="KW-1185">Reference proteome</keyword>
<comment type="caution">
    <text evidence="1">The sequence shown here is derived from an EMBL/GenBank/DDBJ whole genome shotgun (WGS) entry which is preliminary data.</text>
</comment>
<proteinExistence type="predicted"/>
<reference evidence="1 2" key="2">
    <citation type="journal article" date="2022" name="Mol. Ecol. Resour.">
        <title>The genomes of chicory, endive, great burdock and yacon provide insights into Asteraceae paleo-polyploidization history and plant inulin production.</title>
        <authorList>
            <person name="Fan W."/>
            <person name="Wang S."/>
            <person name="Wang H."/>
            <person name="Wang A."/>
            <person name="Jiang F."/>
            <person name="Liu H."/>
            <person name="Zhao H."/>
            <person name="Xu D."/>
            <person name="Zhang Y."/>
        </authorList>
    </citation>
    <scope>NUCLEOTIDE SEQUENCE [LARGE SCALE GENOMIC DNA]</scope>
    <source>
        <strain evidence="2">cv. Punajuju</strain>
        <tissue evidence="1">Leaves</tissue>
    </source>
</reference>
<name>A0ACB9F3S3_CICIN</name>
<evidence type="ECO:0000313" key="2">
    <source>
        <dbReference type="Proteomes" id="UP001055811"/>
    </source>
</evidence>
<protein>
    <submittedName>
        <fullName evidence="1">Uncharacterized protein</fullName>
    </submittedName>
</protein>
<sequence>MRLFLRTKKRYALILKNKEKIKTIDLQILCENLRNYEQCKDQIRKNTKEIREGIKARSSTFIYKYKKKVEESASEKDDSAATNNESEDGEMTEFARIAFCSSTFEVDLIKTADEEGGKGMEENFEREQEDP</sequence>
<gene>
    <name evidence="1" type="ORF">L2E82_15456</name>
</gene>
<reference evidence="2" key="1">
    <citation type="journal article" date="2022" name="Mol. Ecol. Resour.">
        <title>The genomes of chicory, endive, great burdock and yacon provide insights into Asteraceae palaeo-polyploidization history and plant inulin production.</title>
        <authorList>
            <person name="Fan W."/>
            <person name="Wang S."/>
            <person name="Wang H."/>
            <person name="Wang A."/>
            <person name="Jiang F."/>
            <person name="Liu H."/>
            <person name="Zhao H."/>
            <person name="Xu D."/>
            <person name="Zhang Y."/>
        </authorList>
    </citation>
    <scope>NUCLEOTIDE SEQUENCE [LARGE SCALE GENOMIC DNA]</scope>
    <source>
        <strain evidence="2">cv. Punajuju</strain>
    </source>
</reference>